<feature type="domain" description="Oxidoreductase molybdopterin-binding" evidence="3">
    <location>
        <begin position="289"/>
        <end position="421"/>
    </location>
</feature>
<organism evidence="4 5">
    <name type="scientific">Blastococcus carthaginiensis</name>
    <dbReference type="NCBI Taxonomy" id="3050034"/>
    <lineage>
        <taxon>Bacteria</taxon>
        <taxon>Bacillati</taxon>
        <taxon>Actinomycetota</taxon>
        <taxon>Actinomycetes</taxon>
        <taxon>Geodermatophilales</taxon>
        <taxon>Geodermatophilaceae</taxon>
        <taxon>Blastococcus</taxon>
    </lineage>
</organism>
<dbReference type="EMBL" id="JASNFN010000018">
    <property type="protein sequence ID" value="MDP5183955.1"/>
    <property type="molecule type" value="Genomic_DNA"/>
</dbReference>
<dbReference type="InterPro" id="IPR000572">
    <property type="entry name" value="OxRdtase_Mopterin-bd_dom"/>
</dbReference>
<dbReference type="CDD" id="cd00321">
    <property type="entry name" value="SO_family_Moco"/>
    <property type="match status" value="1"/>
</dbReference>
<feature type="transmembrane region" description="Helical" evidence="2">
    <location>
        <begin position="22"/>
        <end position="51"/>
    </location>
</feature>
<dbReference type="PANTHER" id="PTHR43032">
    <property type="entry name" value="PROTEIN-METHIONINE-SULFOXIDE REDUCTASE"/>
    <property type="match status" value="1"/>
</dbReference>
<keyword evidence="2" id="KW-0472">Membrane</keyword>
<dbReference type="Proteomes" id="UP001233673">
    <property type="component" value="Unassembled WGS sequence"/>
</dbReference>
<dbReference type="PANTHER" id="PTHR43032:SF2">
    <property type="entry name" value="BLL0505 PROTEIN"/>
    <property type="match status" value="1"/>
</dbReference>
<name>A0ABT9IFU0_9ACTN</name>
<sequence>MTGQHALPGPFRRENWRSPVRGPWLTAVLSLVLLVGLPIVFVTGLLSYAAYNPDLPGNDMTPGKGLFGFYLFDWPTEPYWLYRVTQGTHVILGLVLIPVLLGKLWSVIHKLFEWPPVRSPAQFIERISIALLVGSAVFEFVTGLLNIQYWYVFPASFYTMHFYGAWVFIAALAVHIGLKIRVMVAPLRSRRLRDELRTDTAHTAPESPDPDELVSADPARPTISRRGALGLVGAGSLAVLLLTAGQSIGGALRSTALLAPRGQDLGSGPNGFQVNKTAEYRGISESDTGSSWRLTLRGGGSPTTLTRDDLLAMTQHTSHLPIACVEGWSTTNQAWVGVRLRDLAELAGVPEPAYVRVESLQQGGSFGAASLRRNQILDPDSLLALGVNGADLSLDHGYPARVIVPNNPGVHNTKWVSRMTFHVS</sequence>
<reference evidence="5" key="1">
    <citation type="submission" date="2023-05" db="EMBL/GenBank/DDBJ databases">
        <title>Draft genome of Pseudofrankia sp. BMG5.37.</title>
        <authorList>
            <person name="Gtari M."/>
            <person name="Ghodhbane F."/>
            <person name="Sbissi I."/>
        </authorList>
    </citation>
    <scope>NUCLEOTIDE SEQUENCE [LARGE SCALE GENOMIC DNA]</scope>
    <source>
        <strain evidence="5">BMG 814</strain>
    </source>
</reference>
<keyword evidence="5" id="KW-1185">Reference proteome</keyword>
<dbReference type="SUPFAM" id="SSF56524">
    <property type="entry name" value="Oxidoreductase molybdopterin-binding domain"/>
    <property type="match status" value="1"/>
</dbReference>
<proteinExistence type="predicted"/>
<dbReference type="InterPro" id="IPR008335">
    <property type="entry name" value="Mopterin_OxRdtase_euk"/>
</dbReference>
<dbReference type="Gene3D" id="3.90.420.10">
    <property type="entry name" value="Oxidoreductase, molybdopterin-binding domain"/>
    <property type="match status" value="1"/>
</dbReference>
<dbReference type="InterPro" id="IPR036374">
    <property type="entry name" value="OxRdtase_Mopterin-bd_sf"/>
</dbReference>
<protein>
    <submittedName>
        <fullName evidence="4">Molybdopterin-dependent oxidoreductase</fullName>
    </submittedName>
</protein>
<comment type="caution">
    <text evidence="4">The sequence shown here is derived from an EMBL/GenBank/DDBJ whole genome shotgun (WGS) entry which is preliminary data.</text>
</comment>
<feature type="transmembrane region" description="Helical" evidence="2">
    <location>
        <begin position="163"/>
        <end position="184"/>
    </location>
</feature>
<keyword evidence="2" id="KW-0812">Transmembrane</keyword>
<evidence type="ECO:0000256" key="1">
    <source>
        <dbReference type="SAM" id="MobiDB-lite"/>
    </source>
</evidence>
<keyword evidence="2" id="KW-1133">Transmembrane helix</keyword>
<accession>A0ABT9IFU0</accession>
<feature type="transmembrane region" description="Helical" evidence="2">
    <location>
        <begin position="90"/>
        <end position="108"/>
    </location>
</feature>
<evidence type="ECO:0000259" key="3">
    <source>
        <dbReference type="Pfam" id="PF00174"/>
    </source>
</evidence>
<dbReference type="PRINTS" id="PR00407">
    <property type="entry name" value="EUMOPTERIN"/>
</dbReference>
<feature type="region of interest" description="Disordered" evidence="1">
    <location>
        <begin position="198"/>
        <end position="218"/>
    </location>
</feature>
<feature type="transmembrane region" description="Helical" evidence="2">
    <location>
        <begin position="228"/>
        <end position="248"/>
    </location>
</feature>
<dbReference type="RefSeq" id="WP_306000560.1">
    <property type="nucleotide sequence ID" value="NZ_JASNFN010000018.1"/>
</dbReference>
<evidence type="ECO:0000313" key="5">
    <source>
        <dbReference type="Proteomes" id="UP001233673"/>
    </source>
</evidence>
<dbReference type="Pfam" id="PF00174">
    <property type="entry name" value="Oxidored_molyb"/>
    <property type="match status" value="1"/>
</dbReference>
<evidence type="ECO:0000313" key="4">
    <source>
        <dbReference type="EMBL" id="MDP5183955.1"/>
    </source>
</evidence>
<feature type="transmembrane region" description="Helical" evidence="2">
    <location>
        <begin position="129"/>
        <end position="151"/>
    </location>
</feature>
<evidence type="ECO:0000256" key="2">
    <source>
        <dbReference type="SAM" id="Phobius"/>
    </source>
</evidence>
<gene>
    <name evidence="4" type="ORF">QOZ88_15055</name>
</gene>